<dbReference type="InterPro" id="IPR036514">
    <property type="entry name" value="SGNH_hydro_sf"/>
</dbReference>
<feature type="domain" description="SGNH hydrolase-type esterase" evidence="1">
    <location>
        <begin position="33"/>
        <end position="205"/>
    </location>
</feature>
<accession>A0AAP2DCK6</accession>
<sequence>MNVIIRLSLYIAVLLAMPLSILHAGPGKIRVACLGASITYGSLLEDPARQSFPAQLQTSLGGRYVVKNYGVPGATLLKHGDIPYHKTQEYQQALQDSPDLVIIDLGGNDSKLINRIYLHEYEADYRAMIAAFKALPSAPRIILLLPAPSFVTDTAGIWDPVIVNRVIPRVRNVAFAERVEVLDMHSILIDKADLFPDKIHPNLAGTTLMAKKIEAVIRQARDAGFDLPARMKVAGKTGAYHGYECVAFTWQGRDCKVVKPKLADKEHRWIWRARFWGHEPQTEVALLELGFHVVYCDVAERLGNKEAVETWNGFYDMLTRGGLHRKAVMEGMSRGAVYVYNWAAENPARVACVYVDNPVLDLQCWPARQYKTNAADKTEWEAFKKDYGFSTDAEALTARVGPIDKVPQIVRGKYPMLHVCGDADEAVPMNENTSPFAKKVRSLKGHIVVIVKPGFKHHPHSLPNPTPIVDFILTSMGRKG</sequence>
<reference evidence="2 3" key="1">
    <citation type="submission" date="2021-05" db="EMBL/GenBank/DDBJ databases">
        <title>A Polyphasic approach of four new species of the genus Ohtaekwangia: Ohtaekwangia histidinii sp. nov., Ohtaekwangia cretensis sp. nov., Ohtaekwangia indiensis sp. nov., Ohtaekwangia reichenbachii sp. nov. from diverse environment.</title>
        <authorList>
            <person name="Octaviana S."/>
        </authorList>
    </citation>
    <scope>NUCLEOTIDE SEQUENCE [LARGE SCALE GENOMIC DNA]</scope>
    <source>
        <strain evidence="2 3">PWU37</strain>
    </source>
</reference>
<dbReference type="Gene3D" id="3.40.50.1110">
    <property type="entry name" value="SGNH hydrolase"/>
    <property type="match status" value="1"/>
</dbReference>
<evidence type="ECO:0000313" key="2">
    <source>
        <dbReference type="EMBL" id="MBT1688601.1"/>
    </source>
</evidence>
<dbReference type="RefSeq" id="WP_254091825.1">
    <property type="nucleotide sequence ID" value="NZ_JAHESC010000028.1"/>
</dbReference>
<dbReference type="InterPro" id="IPR013830">
    <property type="entry name" value="SGNH_hydro"/>
</dbReference>
<dbReference type="AlphaFoldDB" id="A0AAP2DCK6"/>
<gene>
    <name evidence="2" type="ORF">KK078_18670</name>
</gene>
<evidence type="ECO:0000259" key="1">
    <source>
        <dbReference type="Pfam" id="PF13472"/>
    </source>
</evidence>
<dbReference type="SUPFAM" id="SSF53474">
    <property type="entry name" value="alpha/beta-Hydrolases"/>
    <property type="match status" value="1"/>
</dbReference>
<dbReference type="PANTHER" id="PTHR30383:SF5">
    <property type="entry name" value="SGNH HYDROLASE-TYPE ESTERASE DOMAIN-CONTAINING PROTEIN"/>
    <property type="match status" value="1"/>
</dbReference>
<keyword evidence="3" id="KW-1185">Reference proteome</keyword>
<comment type="caution">
    <text evidence="2">The sequence shown here is derived from an EMBL/GenBank/DDBJ whole genome shotgun (WGS) entry which is preliminary data.</text>
</comment>
<dbReference type="Pfam" id="PF13472">
    <property type="entry name" value="Lipase_GDSL_2"/>
    <property type="match status" value="1"/>
</dbReference>
<evidence type="ECO:0000313" key="3">
    <source>
        <dbReference type="Proteomes" id="UP001319180"/>
    </source>
</evidence>
<dbReference type="Proteomes" id="UP001319180">
    <property type="component" value="Unassembled WGS sequence"/>
</dbReference>
<name>A0AAP2DCK6_9BACT</name>
<protein>
    <recommendedName>
        <fullName evidence="1">SGNH hydrolase-type esterase domain-containing protein</fullName>
    </recommendedName>
</protein>
<dbReference type="GO" id="GO:0004622">
    <property type="term" value="F:phosphatidylcholine lysophospholipase activity"/>
    <property type="evidence" value="ECO:0007669"/>
    <property type="project" value="TreeGrafter"/>
</dbReference>
<dbReference type="InterPro" id="IPR051532">
    <property type="entry name" value="Ester_Hydrolysis_Enzymes"/>
</dbReference>
<dbReference type="EMBL" id="JAHESC010000028">
    <property type="protein sequence ID" value="MBT1688601.1"/>
    <property type="molecule type" value="Genomic_DNA"/>
</dbReference>
<dbReference type="InterPro" id="IPR029058">
    <property type="entry name" value="AB_hydrolase_fold"/>
</dbReference>
<organism evidence="2 3">
    <name type="scientific">Dawidia soli</name>
    <dbReference type="NCBI Taxonomy" id="2782352"/>
    <lineage>
        <taxon>Bacteria</taxon>
        <taxon>Pseudomonadati</taxon>
        <taxon>Bacteroidota</taxon>
        <taxon>Cytophagia</taxon>
        <taxon>Cytophagales</taxon>
        <taxon>Chryseotaleaceae</taxon>
        <taxon>Dawidia</taxon>
    </lineage>
</organism>
<dbReference type="PANTHER" id="PTHR30383">
    <property type="entry name" value="THIOESTERASE 1/PROTEASE 1/LYSOPHOSPHOLIPASE L1"/>
    <property type="match status" value="1"/>
</dbReference>
<proteinExistence type="predicted"/>
<dbReference type="Gene3D" id="3.40.50.1820">
    <property type="entry name" value="alpha/beta hydrolase"/>
    <property type="match status" value="1"/>
</dbReference>
<dbReference type="SUPFAM" id="SSF52266">
    <property type="entry name" value="SGNH hydrolase"/>
    <property type="match status" value="1"/>
</dbReference>